<proteinExistence type="predicted"/>
<evidence type="ECO:0000313" key="2">
    <source>
        <dbReference type="WBParaSite" id="JU765_v2.g7918.t1"/>
    </source>
</evidence>
<dbReference type="WBParaSite" id="JU765_v2.g7918.t1">
    <property type="protein sequence ID" value="JU765_v2.g7918.t1"/>
    <property type="gene ID" value="JU765_v2.g7918"/>
</dbReference>
<accession>A0AC34RLK9</accession>
<evidence type="ECO:0000313" key="1">
    <source>
        <dbReference type="Proteomes" id="UP000887576"/>
    </source>
</evidence>
<reference evidence="2" key="1">
    <citation type="submission" date="2022-11" db="UniProtKB">
        <authorList>
            <consortium name="WormBaseParasite"/>
        </authorList>
    </citation>
    <scope>IDENTIFICATION</scope>
</reference>
<dbReference type="Proteomes" id="UP000887576">
    <property type="component" value="Unplaced"/>
</dbReference>
<organism evidence="1 2">
    <name type="scientific">Panagrolaimus sp. JU765</name>
    <dbReference type="NCBI Taxonomy" id="591449"/>
    <lineage>
        <taxon>Eukaryota</taxon>
        <taxon>Metazoa</taxon>
        <taxon>Ecdysozoa</taxon>
        <taxon>Nematoda</taxon>
        <taxon>Chromadorea</taxon>
        <taxon>Rhabditida</taxon>
        <taxon>Tylenchina</taxon>
        <taxon>Panagrolaimomorpha</taxon>
        <taxon>Panagrolaimoidea</taxon>
        <taxon>Panagrolaimidae</taxon>
        <taxon>Panagrolaimus</taxon>
    </lineage>
</organism>
<name>A0AC34RLK9_9BILA</name>
<protein>
    <submittedName>
        <fullName evidence="2">Receptor ligand binding region domain-containing protein</fullName>
    </submittedName>
</protein>
<sequence>IRDDLQMVLNNESDLFISFQKAIQDTSLGSIKSILLDVKKKARIIVTCYEFDDEKRQHLIALNETGMNSDDIVTIFVGLRGIAFGTRFPATNLTDVDEISQTQAIWVQDPEMPQDGMNDKAKSGASNVFFLDFEVRNVSKEFVENAIEKAKNWPFFCDNCTFTSSYLRYLHDSFYMYALGLNRTMKSNNDITALSKGAEIVANMEGSFIGVTGVVNINYGGYRDSVFEFSGLDIKYDSRVFLLITNNGSGTFLRIPENMNLGSAWELQKGIKPLDVPICGFEGKTCPSNLWNDYGIYIMAVIIVLIIIVMSAAIYAHRYHKRQNQKLDQLWQISFAELKNPPKIKSTHISQNSLESKSTNNTMKSSHNPMAETKNYKYFVYRQENVA</sequence>